<proteinExistence type="evidence at transcript level"/>
<evidence type="ECO:0000256" key="1">
    <source>
        <dbReference type="SAM" id="Coils"/>
    </source>
</evidence>
<dbReference type="EMBL" id="HM178948">
    <property type="protein sequence ID" value="ADM86713.1"/>
    <property type="molecule type" value="mRNA"/>
</dbReference>
<feature type="non-terminal residue" evidence="2">
    <location>
        <position position="1"/>
    </location>
</feature>
<protein>
    <submittedName>
        <fullName evidence="2">Antifungal peptide-1</fullName>
    </submittedName>
</protein>
<organism evidence="2">
    <name type="scientific">Musca domestica</name>
    <name type="common">House fly</name>
    <dbReference type="NCBI Taxonomy" id="7370"/>
    <lineage>
        <taxon>Eukaryota</taxon>
        <taxon>Metazoa</taxon>
        <taxon>Ecdysozoa</taxon>
        <taxon>Arthropoda</taxon>
        <taxon>Hexapoda</taxon>
        <taxon>Insecta</taxon>
        <taxon>Pterygota</taxon>
        <taxon>Neoptera</taxon>
        <taxon>Endopterygota</taxon>
        <taxon>Diptera</taxon>
        <taxon>Brachycera</taxon>
        <taxon>Muscomorpha</taxon>
        <taxon>Muscoidea</taxon>
        <taxon>Muscidae</taxon>
        <taxon>Musca</taxon>
    </lineage>
</organism>
<dbReference type="VEuPathDB" id="VectorBase:MDOMA2_003327"/>
<feature type="coiled-coil region" evidence="1">
    <location>
        <begin position="141"/>
        <end position="188"/>
    </location>
</feature>
<reference evidence="2" key="1">
    <citation type="submission" date="2016-12" db="EMBL/GenBank/DDBJ databases">
        <title>cDNA Cloning and Sequence Analysis of Musca domestica Antifungal Peptide-1 (MAF-1).</title>
        <authorList>
            <person name="Fu P."/>
            <person name="Wu J."/>
            <person name="Guo G."/>
        </authorList>
    </citation>
    <scope>NUCLEOTIDE SEQUENCE</scope>
    <source>
        <tissue evidence="2">Hemolymph</tissue>
    </source>
</reference>
<dbReference type="VEuPathDB" id="VectorBase:MDOA003122"/>
<accession>G9B2K0</accession>
<sequence>LVSETSKAKEPPQIKMSKLFFLVGLTILAAASARVPRESAPAPEVSGDAVFSAIQNGLKNLGNAFFEATGTKDADDFQKKALERFNAAQERMKVWIEGAQKDTEQLKETPVIKDLRAALEKLGNDFKTAHPGLSQEVSQQLNKVNEGVEDVAKKIKALENSDESKKFKETADKLIESAKQQLESLAKEMKPHA</sequence>
<dbReference type="AlphaFoldDB" id="G9B2K0"/>
<name>G9B2K0_MUSDO</name>
<evidence type="ECO:0000313" key="2">
    <source>
        <dbReference type="EMBL" id="ADM86713.1"/>
    </source>
</evidence>
<keyword evidence="1" id="KW-0175">Coiled coil</keyword>